<feature type="transmembrane region" description="Helical" evidence="1">
    <location>
        <begin position="21"/>
        <end position="45"/>
    </location>
</feature>
<dbReference type="RefSeq" id="WP_012866775.1">
    <property type="nucleotide sequence ID" value="NC_013521.1"/>
</dbReference>
<dbReference type="Proteomes" id="UP000000322">
    <property type="component" value="Chromosome"/>
</dbReference>
<sequence length="210" mass="21629">MRSIHARLRRTTGDAPSDRGFTLVELLVVILLFGLVLALAGTLLLNGLKGQQKVVGSSQASNDAQVTMSSMERAIRNASQGGVLEADTLLVTHTGGGDGSQPWRCQAWIYVPPAAGATHGAIYTRSSAQKASLKVSASAFSSGPPSGWTLAVADVKPPTGDIFTTPAVGSYGIQFETQATAERTPGAGVVMKTTVAPRVQALASTSGGCF</sequence>
<reference evidence="2 3" key="1">
    <citation type="journal article" date="2009" name="Stand. Genomic Sci.">
        <title>Complete genome sequence of Sanguibacter keddieii type strain (ST-74).</title>
        <authorList>
            <person name="Ivanova N."/>
            <person name="Sikorski J."/>
            <person name="Sims D."/>
            <person name="Brettin T."/>
            <person name="Detter J.C."/>
            <person name="Han C."/>
            <person name="Lapidus A."/>
            <person name="Copeland A."/>
            <person name="Glavina Del Rio T."/>
            <person name="Nolan M."/>
            <person name="Chen F."/>
            <person name="Lucas S."/>
            <person name="Tice H."/>
            <person name="Cheng J.F."/>
            <person name="Bruce D."/>
            <person name="Goodwin L."/>
            <person name="Pitluck S."/>
            <person name="Pati A."/>
            <person name="Mavromatis K."/>
            <person name="Chen A."/>
            <person name="Palaniappan K."/>
            <person name="D'haeseleer P."/>
            <person name="Chain P."/>
            <person name="Bristow J."/>
            <person name="Eisen J.A."/>
            <person name="Markowitz V."/>
            <person name="Hugenholtz P."/>
            <person name="Goker M."/>
            <person name="Pukall R."/>
            <person name="Klenk H.P."/>
            <person name="Kyrpides N.C."/>
        </authorList>
    </citation>
    <scope>NUCLEOTIDE SEQUENCE [LARGE SCALE GENOMIC DNA]</scope>
    <source>
        <strain evidence="3">ATCC 51767 / DSM 10542 / NCFB 3025 / ST-74</strain>
    </source>
</reference>
<evidence type="ECO:0000313" key="2">
    <source>
        <dbReference type="EMBL" id="ACZ21706.1"/>
    </source>
</evidence>
<dbReference type="Pfam" id="PF07963">
    <property type="entry name" value="N_methyl"/>
    <property type="match status" value="1"/>
</dbReference>
<dbReference type="STRING" id="446469.Sked_17790"/>
<gene>
    <name evidence="2" type="ordered locus">Sked_17790</name>
</gene>
<dbReference type="SUPFAM" id="SSF54523">
    <property type="entry name" value="Pili subunits"/>
    <property type="match status" value="1"/>
</dbReference>
<dbReference type="KEGG" id="ske:Sked_17790"/>
<name>D1BGY6_SANKS</name>
<dbReference type="InterPro" id="IPR012902">
    <property type="entry name" value="N_methyl_site"/>
</dbReference>
<dbReference type="PROSITE" id="PS00409">
    <property type="entry name" value="PROKAR_NTER_METHYL"/>
    <property type="match status" value="1"/>
</dbReference>
<dbReference type="InterPro" id="IPR045584">
    <property type="entry name" value="Pilin-like"/>
</dbReference>
<dbReference type="eggNOG" id="ENOG502ZMM8">
    <property type="taxonomic scope" value="Bacteria"/>
</dbReference>
<accession>D1BGY6</accession>
<keyword evidence="1" id="KW-0472">Membrane</keyword>
<evidence type="ECO:0000256" key="1">
    <source>
        <dbReference type="SAM" id="Phobius"/>
    </source>
</evidence>
<protein>
    <submittedName>
        <fullName evidence="2">Prepilin-type N-terminal cleavage/methylation domain-containing protein</fullName>
    </submittedName>
</protein>
<proteinExistence type="predicted"/>
<keyword evidence="1" id="KW-0812">Transmembrane</keyword>
<dbReference type="AlphaFoldDB" id="D1BGY6"/>
<dbReference type="HOGENOM" id="CLU_1309392_0_0_11"/>
<dbReference type="EMBL" id="CP001819">
    <property type="protein sequence ID" value="ACZ21706.1"/>
    <property type="molecule type" value="Genomic_DNA"/>
</dbReference>
<keyword evidence="1" id="KW-1133">Transmembrane helix</keyword>
<evidence type="ECO:0000313" key="3">
    <source>
        <dbReference type="Proteomes" id="UP000000322"/>
    </source>
</evidence>
<keyword evidence="3" id="KW-1185">Reference proteome</keyword>
<dbReference type="NCBIfam" id="TIGR02532">
    <property type="entry name" value="IV_pilin_GFxxxE"/>
    <property type="match status" value="1"/>
</dbReference>
<organism evidence="2 3">
    <name type="scientific">Sanguibacter keddieii (strain ATCC 51767 / DSM 10542 / NCFB 3025 / ST-74)</name>
    <dbReference type="NCBI Taxonomy" id="446469"/>
    <lineage>
        <taxon>Bacteria</taxon>
        <taxon>Bacillati</taxon>
        <taxon>Actinomycetota</taxon>
        <taxon>Actinomycetes</taxon>
        <taxon>Micrococcales</taxon>
        <taxon>Sanguibacteraceae</taxon>
        <taxon>Sanguibacter</taxon>
    </lineage>
</organism>